<accession>A0A179DLT3</accession>
<dbReference type="GO" id="GO:0031176">
    <property type="term" value="F:endo-1,4-beta-xylanase activity"/>
    <property type="evidence" value="ECO:0007669"/>
    <property type="project" value="UniProtKB-EC"/>
</dbReference>
<evidence type="ECO:0000256" key="2">
    <source>
        <dbReference type="ARBA" id="ARBA00007495"/>
    </source>
</evidence>
<dbReference type="Gene3D" id="3.20.20.80">
    <property type="entry name" value="Glycosidases"/>
    <property type="match status" value="1"/>
</dbReference>
<dbReference type="GO" id="GO:0045493">
    <property type="term" value="P:xylan catabolic process"/>
    <property type="evidence" value="ECO:0007669"/>
    <property type="project" value="UniProtKB-KW"/>
</dbReference>
<dbReference type="EMBL" id="LWHJ01000011">
    <property type="protein sequence ID" value="OAQ42001.1"/>
    <property type="molecule type" value="Genomic_DNA"/>
</dbReference>
<proteinExistence type="inferred from homology"/>
<evidence type="ECO:0000256" key="5">
    <source>
        <dbReference type="ARBA" id="ARBA00022801"/>
    </source>
</evidence>
<evidence type="ECO:0000256" key="3">
    <source>
        <dbReference type="ARBA" id="ARBA00022651"/>
    </source>
</evidence>
<dbReference type="RefSeq" id="WP_068821033.1">
    <property type="nucleotide sequence ID" value="NZ_LWHJ01000011.1"/>
</dbReference>
<comment type="catalytic activity">
    <reaction evidence="1 9">
        <text>Endohydrolysis of (1-&gt;4)-beta-D-xylosidic linkages in xylans.</text>
        <dbReference type="EC" id="3.2.1.8"/>
    </reaction>
</comment>
<evidence type="ECO:0000256" key="10">
    <source>
        <dbReference type="SAM" id="SignalP"/>
    </source>
</evidence>
<dbReference type="PRINTS" id="PR00134">
    <property type="entry name" value="GLHYDRLASE10"/>
</dbReference>
<dbReference type="STRING" id="1826909.A5893_02455"/>
<evidence type="ECO:0000256" key="4">
    <source>
        <dbReference type="ARBA" id="ARBA00022729"/>
    </source>
</evidence>
<dbReference type="PANTHER" id="PTHR31490">
    <property type="entry name" value="GLYCOSYL HYDROLASE"/>
    <property type="match status" value="1"/>
</dbReference>
<reference evidence="12 13" key="1">
    <citation type="submission" date="2016-04" db="EMBL/GenBank/DDBJ databases">
        <authorList>
            <person name="Evans L.H."/>
            <person name="Alamgir A."/>
            <person name="Owens N."/>
            <person name="Weber N.D."/>
            <person name="Virtaneva K."/>
            <person name="Barbian K."/>
            <person name="Babar A."/>
            <person name="Rosenke K."/>
        </authorList>
    </citation>
    <scope>NUCLEOTIDE SEQUENCE [LARGE SCALE GENOMIC DNA]</scope>
    <source>
        <strain evidence="12 13">CCM 8644</strain>
    </source>
</reference>
<evidence type="ECO:0000256" key="9">
    <source>
        <dbReference type="RuleBase" id="RU361174"/>
    </source>
</evidence>
<dbReference type="OrthoDB" id="9809277at2"/>
<organism evidence="12 13">
    <name type="scientific">Pedobacter psychrophilus</name>
    <dbReference type="NCBI Taxonomy" id="1826909"/>
    <lineage>
        <taxon>Bacteria</taxon>
        <taxon>Pseudomonadati</taxon>
        <taxon>Bacteroidota</taxon>
        <taxon>Sphingobacteriia</taxon>
        <taxon>Sphingobacteriales</taxon>
        <taxon>Sphingobacteriaceae</taxon>
        <taxon>Pedobacter</taxon>
    </lineage>
</organism>
<feature type="signal peptide" evidence="10">
    <location>
        <begin position="1"/>
        <end position="21"/>
    </location>
</feature>
<dbReference type="Proteomes" id="UP000078459">
    <property type="component" value="Unassembled WGS sequence"/>
</dbReference>
<comment type="similarity">
    <text evidence="2 9">Belongs to the glycosyl hydrolase 10 (cellulase F) family.</text>
</comment>
<protein>
    <recommendedName>
        <fullName evidence="9">Beta-xylanase</fullName>
        <ecNumber evidence="9">3.2.1.8</ecNumber>
    </recommendedName>
</protein>
<sequence length="591" mass="67333">MKKVLKWTIVLSIFFLNSAYAQIVGGEALLSDGIFSLKPFGFDDADGIVKKVAVSGQSFNQALEINTFNNSKIGMGLNAKINTNFKKGDVLLISFKTKNIESKRETGESFIEVRFDQLKNHNYVWPSHLERGVSFGKEWTETNIPFIMEKDAKAEDVLFVMKFDSYPEKFQISQLKFINYGPNVSLNNLPRSVIKYDGDEVDAKWRKDADERIDKYRKGDLAITVLDNNGKLVSGAEVEVKMKRIAYNWGTATNSKTLLDTVNRNSKIYRDTLLKYFNQVVFENEMKGPNWVSNNHEQTKEGLLWLKKHQIPVRGHVMVWPSWEHSAHLKAFKNDTAGLKRSIFNLIDDETAEMKNQFAEWDVVNEPYAHHDFLNLLGRYEMVEWFKRAAKGNTGAKLFLNDYTMFHGKGPNSASEKFYDNVKYLLANHAPIDAVGEQGHIGGTPPGIPEVIERLEYFSQLGLPIQISEFDINSNDDEFKAKYMGDFMKAVFSQPLTIGFVQWGFWEGMHWFPVAALWDKDWNLRANGKVFTQLVNKTWNTNVSGTTDKAGVFKTRGFNGSYDITVKYNGKEVTNKAVLTSKDLSVNVAIP</sequence>
<dbReference type="PROSITE" id="PS51760">
    <property type="entry name" value="GH10_2"/>
    <property type="match status" value="1"/>
</dbReference>
<keyword evidence="7 9" id="KW-0326">Glycosidase</keyword>
<dbReference type="InterPro" id="IPR017853">
    <property type="entry name" value="GH"/>
</dbReference>
<dbReference type="AlphaFoldDB" id="A0A179DLT3"/>
<evidence type="ECO:0000256" key="1">
    <source>
        <dbReference type="ARBA" id="ARBA00000681"/>
    </source>
</evidence>
<evidence type="ECO:0000256" key="7">
    <source>
        <dbReference type="ARBA" id="ARBA00023295"/>
    </source>
</evidence>
<evidence type="ECO:0000313" key="13">
    <source>
        <dbReference type="Proteomes" id="UP000078459"/>
    </source>
</evidence>
<keyword evidence="8 9" id="KW-0624">Polysaccharide degradation</keyword>
<name>A0A179DLT3_9SPHI</name>
<evidence type="ECO:0000256" key="6">
    <source>
        <dbReference type="ARBA" id="ARBA00023277"/>
    </source>
</evidence>
<dbReference type="Pfam" id="PF00331">
    <property type="entry name" value="Glyco_hydro_10"/>
    <property type="match status" value="1"/>
</dbReference>
<keyword evidence="5 9" id="KW-0378">Hydrolase</keyword>
<dbReference type="InterPro" id="IPR001000">
    <property type="entry name" value="GH10_dom"/>
</dbReference>
<keyword evidence="3" id="KW-0858">Xylan degradation</keyword>
<keyword evidence="6 9" id="KW-0119">Carbohydrate metabolism</keyword>
<gene>
    <name evidence="12" type="ORF">A5893_02455</name>
</gene>
<feature type="domain" description="GH10" evidence="11">
    <location>
        <begin position="252"/>
        <end position="537"/>
    </location>
</feature>
<keyword evidence="13" id="KW-1185">Reference proteome</keyword>
<reference evidence="12 13" key="2">
    <citation type="submission" date="2016-06" db="EMBL/GenBank/DDBJ databases">
        <title>Pedobacter psychrophilus sp. nov., isolated from Antarctic fragmentary rock.</title>
        <authorList>
            <person name="Svec P."/>
        </authorList>
    </citation>
    <scope>NUCLEOTIDE SEQUENCE [LARGE SCALE GENOMIC DNA]</scope>
    <source>
        <strain evidence="12 13">CCM 8644</strain>
    </source>
</reference>
<evidence type="ECO:0000259" key="11">
    <source>
        <dbReference type="PROSITE" id="PS51760"/>
    </source>
</evidence>
<dbReference type="SUPFAM" id="SSF51445">
    <property type="entry name" value="(Trans)glycosidases"/>
    <property type="match status" value="1"/>
</dbReference>
<dbReference type="EC" id="3.2.1.8" evidence="9"/>
<evidence type="ECO:0000313" key="12">
    <source>
        <dbReference type="EMBL" id="OAQ42001.1"/>
    </source>
</evidence>
<feature type="chain" id="PRO_5008100692" description="Beta-xylanase" evidence="10">
    <location>
        <begin position="22"/>
        <end position="591"/>
    </location>
</feature>
<dbReference type="PANTHER" id="PTHR31490:SF88">
    <property type="entry name" value="BETA-XYLANASE"/>
    <property type="match status" value="1"/>
</dbReference>
<dbReference type="SMART" id="SM00633">
    <property type="entry name" value="Glyco_10"/>
    <property type="match status" value="1"/>
</dbReference>
<keyword evidence="4 10" id="KW-0732">Signal</keyword>
<dbReference type="InterPro" id="IPR044846">
    <property type="entry name" value="GH10"/>
</dbReference>
<comment type="caution">
    <text evidence="12">The sequence shown here is derived from an EMBL/GenBank/DDBJ whole genome shotgun (WGS) entry which is preliminary data.</text>
</comment>
<evidence type="ECO:0000256" key="8">
    <source>
        <dbReference type="ARBA" id="ARBA00023326"/>
    </source>
</evidence>